<evidence type="ECO:0000256" key="6">
    <source>
        <dbReference type="ARBA" id="ARBA00023004"/>
    </source>
</evidence>
<evidence type="ECO:0000313" key="10">
    <source>
        <dbReference type="RefSeq" id="XP_017784626.1"/>
    </source>
</evidence>
<dbReference type="RefSeq" id="XP_017784626.1">
    <property type="nucleotide sequence ID" value="XM_017929137.1"/>
</dbReference>
<evidence type="ECO:0000256" key="4">
    <source>
        <dbReference type="ARBA" id="ARBA00022723"/>
    </source>
</evidence>
<gene>
    <name evidence="10" type="primary">LOC108568195</name>
</gene>
<sequence>MIVGWEPSLTVSNYKTLEIILNSTKLSHKATPYRYFHNWLGQGLLTSSGDKWRKRRKIITPAYHFKILEQFVNVFDKVSDILVNEVRRECNKQSFDIYPYITLCALDIICETAMGISVNAQVNKNSEYVQSVKKMCKIVMDRTFSPLQYFDILYRFTKNYRDEKRCLKVLNEYNFEIIRKRRQELKSRGNEKESENFEKKKVAFLDMLLQAKIDEQPLSDEDIREEVATFMFEGHDTTASAMSFALFELAKNVEVQNKVFDEQKCLFADFPERSVTYKDLNDMKYLELVLKETLRLYPSVPFYARQTMEEINLTNDIKLPKGFIINIFAYGIHRDPQFYPDPDSFDPERFSHDNNTGKYPYSFIPFSAGLRNCIGQKFALLEMKATISKFIRKYELLPRHPEHHLQLISETILKSANGVYIKLIDRKWQ</sequence>
<evidence type="ECO:0000256" key="5">
    <source>
        <dbReference type="ARBA" id="ARBA00023002"/>
    </source>
</evidence>
<dbReference type="InterPro" id="IPR036396">
    <property type="entry name" value="Cyt_P450_sf"/>
</dbReference>
<evidence type="ECO:0000313" key="9">
    <source>
        <dbReference type="Proteomes" id="UP000695000"/>
    </source>
</evidence>
<evidence type="ECO:0000256" key="2">
    <source>
        <dbReference type="ARBA" id="ARBA00010617"/>
    </source>
</evidence>
<dbReference type="PRINTS" id="PR00463">
    <property type="entry name" value="EP450I"/>
</dbReference>
<dbReference type="CDD" id="cd20628">
    <property type="entry name" value="CYP4"/>
    <property type="match status" value="1"/>
</dbReference>
<name>A0ABM1NCS6_NICVS</name>
<dbReference type="Pfam" id="PF00067">
    <property type="entry name" value="p450"/>
    <property type="match status" value="1"/>
</dbReference>
<dbReference type="PRINTS" id="PR00385">
    <property type="entry name" value="P450"/>
</dbReference>
<comment type="cofactor">
    <cofactor evidence="1">
        <name>heme</name>
        <dbReference type="ChEBI" id="CHEBI:30413"/>
    </cofactor>
</comment>
<protein>
    <submittedName>
        <fullName evidence="10">Cytochrome P450 4V2-like</fullName>
    </submittedName>
</protein>
<dbReference type="InterPro" id="IPR001128">
    <property type="entry name" value="Cyt_P450"/>
</dbReference>
<dbReference type="Proteomes" id="UP000695000">
    <property type="component" value="Unplaced"/>
</dbReference>
<evidence type="ECO:0000256" key="3">
    <source>
        <dbReference type="ARBA" id="ARBA00022617"/>
    </source>
</evidence>
<dbReference type="InterPro" id="IPR017972">
    <property type="entry name" value="Cyt_P450_CS"/>
</dbReference>
<comment type="similarity">
    <text evidence="2 8">Belongs to the cytochrome P450 family.</text>
</comment>
<reference evidence="10" key="1">
    <citation type="submission" date="2025-08" db="UniProtKB">
        <authorList>
            <consortium name="RefSeq"/>
        </authorList>
    </citation>
    <scope>IDENTIFICATION</scope>
    <source>
        <tissue evidence="10">Whole Larva</tissue>
    </source>
</reference>
<dbReference type="InterPro" id="IPR002401">
    <property type="entry name" value="Cyt_P450_E_grp-I"/>
</dbReference>
<evidence type="ECO:0000256" key="8">
    <source>
        <dbReference type="RuleBase" id="RU000461"/>
    </source>
</evidence>
<accession>A0ABM1NCS6</accession>
<keyword evidence="9" id="KW-1185">Reference proteome</keyword>
<keyword evidence="6 8" id="KW-0408">Iron</keyword>
<organism evidence="9 10">
    <name type="scientific">Nicrophorus vespilloides</name>
    <name type="common">Boreal carrion beetle</name>
    <dbReference type="NCBI Taxonomy" id="110193"/>
    <lineage>
        <taxon>Eukaryota</taxon>
        <taxon>Metazoa</taxon>
        <taxon>Ecdysozoa</taxon>
        <taxon>Arthropoda</taxon>
        <taxon>Hexapoda</taxon>
        <taxon>Insecta</taxon>
        <taxon>Pterygota</taxon>
        <taxon>Neoptera</taxon>
        <taxon>Endopterygota</taxon>
        <taxon>Coleoptera</taxon>
        <taxon>Polyphaga</taxon>
        <taxon>Staphyliniformia</taxon>
        <taxon>Silphidae</taxon>
        <taxon>Nicrophorinae</taxon>
        <taxon>Nicrophorus</taxon>
    </lineage>
</organism>
<keyword evidence="3 8" id="KW-0349">Heme</keyword>
<dbReference type="PANTHER" id="PTHR24291">
    <property type="entry name" value="CYTOCHROME P450 FAMILY 4"/>
    <property type="match status" value="1"/>
</dbReference>
<evidence type="ECO:0000256" key="7">
    <source>
        <dbReference type="ARBA" id="ARBA00023033"/>
    </source>
</evidence>
<dbReference type="GeneID" id="108568195"/>
<dbReference type="SUPFAM" id="SSF48264">
    <property type="entry name" value="Cytochrome P450"/>
    <property type="match status" value="1"/>
</dbReference>
<dbReference type="InterPro" id="IPR050196">
    <property type="entry name" value="Cytochrome_P450_Monoox"/>
</dbReference>
<keyword evidence="7 8" id="KW-0503">Monooxygenase</keyword>
<evidence type="ECO:0000256" key="1">
    <source>
        <dbReference type="ARBA" id="ARBA00001971"/>
    </source>
</evidence>
<dbReference type="PROSITE" id="PS00086">
    <property type="entry name" value="CYTOCHROME_P450"/>
    <property type="match status" value="1"/>
</dbReference>
<keyword evidence="5 8" id="KW-0560">Oxidoreductase</keyword>
<keyword evidence="4 8" id="KW-0479">Metal-binding</keyword>
<dbReference type="Gene3D" id="1.10.630.10">
    <property type="entry name" value="Cytochrome P450"/>
    <property type="match status" value="1"/>
</dbReference>
<dbReference type="PANTHER" id="PTHR24291:SF187">
    <property type="entry name" value="CYTOCHROME P450 4AE1-RELATED"/>
    <property type="match status" value="1"/>
</dbReference>
<proteinExistence type="inferred from homology"/>